<dbReference type="OrthoDB" id="9786540at2"/>
<protein>
    <submittedName>
        <fullName evidence="1">Uncharacterized protein</fullName>
    </submittedName>
</protein>
<sequence>MPENQQYIEAFRGSFTSALRWHNLDDLWDTLKNQADDGWYLYAVGETPPETPVNREQLLKFIDEIDVLLREEHDEDYCGIVYSDHPPEPSFIKIYDPNNLGVSCGYSDNPPLPGNRKRWWQKLFG</sequence>
<dbReference type="Proteomes" id="UP000190896">
    <property type="component" value="Unassembled WGS sequence"/>
</dbReference>
<accession>A0A1T2KW27</accession>
<dbReference type="EMBL" id="MPRJ01000019">
    <property type="protein sequence ID" value="OOZ37059.1"/>
    <property type="molecule type" value="Genomic_DNA"/>
</dbReference>
<gene>
    <name evidence="1" type="ORF">BOW51_04320</name>
</gene>
<proteinExistence type="predicted"/>
<organism evidence="1 2">
    <name type="scientific">Solemya velesiana gill symbiont</name>
    <dbReference type="NCBI Taxonomy" id="1918948"/>
    <lineage>
        <taxon>Bacteria</taxon>
        <taxon>Pseudomonadati</taxon>
        <taxon>Pseudomonadota</taxon>
        <taxon>Gammaproteobacteria</taxon>
        <taxon>sulfur-oxidizing symbionts</taxon>
    </lineage>
</organism>
<evidence type="ECO:0000313" key="2">
    <source>
        <dbReference type="Proteomes" id="UP000190896"/>
    </source>
</evidence>
<comment type="caution">
    <text evidence="1">The sequence shown here is derived from an EMBL/GenBank/DDBJ whole genome shotgun (WGS) entry which is preliminary data.</text>
</comment>
<dbReference type="AlphaFoldDB" id="A0A1T2KW27"/>
<reference evidence="1 2" key="1">
    <citation type="submission" date="2016-11" db="EMBL/GenBank/DDBJ databases">
        <title>Mixed transmission modes and dynamic genome evolution in an obligate animal-bacterial symbiosis.</title>
        <authorList>
            <person name="Russell S.L."/>
            <person name="Corbett-Detig R.B."/>
            <person name="Cavanaugh C.M."/>
        </authorList>
    </citation>
    <scope>NUCLEOTIDE SEQUENCE [LARGE SCALE GENOMIC DNA]</scope>
    <source>
        <strain evidence="1">Se-Cadez</strain>
    </source>
</reference>
<name>A0A1T2KW27_9GAMM</name>
<keyword evidence="2" id="KW-1185">Reference proteome</keyword>
<evidence type="ECO:0000313" key="1">
    <source>
        <dbReference type="EMBL" id="OOZ37059.1"/>
    </source>
</evidence>